<protein>
    <recommendedName>
        <fullName evidence="4">Bys1 family protein</fullName>
    </recommendedName>
</protein>
<dbReference type="Pfam" id="PF04681">
    <property type="entry name" value="Bys1"/>
    <property type="match status" value="1"/>
</dbReference>
<dbReference type="InterPro" id="IPR006771">
    <property type="entry name" value="CetA-like"/>
</dbReference>
<dbReference type="OrthoDB" id="3682664at2759"/>
<organism evidence="2 3">
    <name type="scientific">Stachybotrys elegans</name>
    <dbReference type="NCBI Taxonomy" id="80388"/>
    <lineage>
        <taxon>Eukaryota</taxon>
        <taxon>Fungi</taxon>
        <taxon>Dikarya</taxon>
        <taxon>Ascomycota</taxon>
        <taxon>Pezizomycotina</taxon>
        <taxon>Sordariomycetes</taxon>
        <taxon>Hypocreomycetidae</taxon>
        <taxon>Hypocreales</taxon>
        <taxon>Stachybotryaceae</taxon>
        <taxon>Stachybotrys</taxon>
    </lineage>
</organism>
<dbReference type="AlphaFoldDB" id="A0A8K0SIJ1"/>
<evidence type="ECO:0000256" key="1">
    <source>
        <dbReference type="SAM" id="SignalP"/>
    </source>
</evidence>
<comment type="caution">
    <text evidence="2">The sequence shown here is derived from an EMBL/GenBank/DDBJ whole genome shotgun (WGS) entry which is preliminary data.</text>
</comment>
<dbReference type="PANTHER" id="PTHR36195:SF4">
    <property type="entry name" value="DOMAIN PROTEIN, PUTATIVE (AFU_ORTHOLOGUE AFUA_5G01990)-RELATED"/>
    <property type="match status" value="1"/>
</dbReference>
<evidence type="ECO:0008006" key="4">
    <source>
        <dbReference type="Google" id="ProtNLM"/>
    </source>
</evidence>
<keyword evidence="1" id="KW-0732">Signal</keyword>
<accession>A0A8K0SIJ1</accession>
<dbReference type="Proteomes" id="UP000813444">
    <property type="component" value="Unassembled WGS sequence"/>
</dbReference>
<dbReference type="EMBL" id="JAGPNK010000014">
    <property type="protein sequence ID" value="KAH7309051.1"/>
    <property type="molecule type" value="Genomic_DNA"/>
</dbReference>
<keyword evidence="3" id="KW-1185">Reference proteome</keyword>
<proteinExistence type="predicted"/>
<name>A0A8K0SIJ1_9HYPO</name>
<sequence length="155" mass="16438">MLFQPVLVVLALASPLVSALGKARVVNNCNFDATAWSVDSKIKGPYTLKAKGGKYEETFHRDPVTGGIAIKLTRDPNGLYTGAPQLNFAYSLDGSQVWYDLSSVFGDAFPGSKLVEKSANNNCPAIVWPTGSPPQGSQVKVCAADKDVTLTLCSA</sequence>
<dbReference type="PANTHER" id="PTHR36195">
    <property type="entry name" value="DOMAIN PROTEIN, PUTATIVE (AFU_ORTHOLOGUE AFUA_5G01990)-RELATED-RELATED"/>
    <property type="match status" value="1"/>
</dbReference>
<gene>
    <name evidence="2" type="ORF">B0I35DRAFT_482792</name>
</gene>
<feature type="chain" id="PRO_5035426721" description="Bys1 family protein" evidence="1">
    <location>
        <begin position="20"/>
        <end position="155"/>
    </location>
</feature>
<evidence type="ECO:0000313" key="3">
    <source>
        <dbReference type="Proteomes" id="UP000813444"/>
    </source>
</evidence>
<reference evidence="2" key="1">
    <citation type="journal article" date="2021" name="Nat. Commun.">
        <title>Genetic determinants of endophytism in the Arabidopsis root mycobiome.</title>
        <authorList>
            <person name="Mesny F."/>
            <person name="Miyauchi S."/>
            <person name="Thiergart T."/>
            <person name="Pickel B."/>
            <person name="Atanasova L."/>
            <person name="Karlsson M."/>
            <person name="Huettel B."/>
            <person name="Barry K.W."/>
            <person name="Haridas S."/>
            <person name="Chen C."/>
            <person name="Bauer D."/>
            <person name="Andreopoulos W."/>
            <person name="Pangilinan J."/>
            <person name="LaButti K."/>
            <person name="Riley R."/>
            <person name="Lipzen A."/>
            <person name="Clum A."/>
            <person name="Drula E."/>
            <person name="Henrissat B."/>
            <person name="Kohler A."/>
            <person name="Grigoriev I.V."/>
            <person name="Martin F.M."/>
            <person name="Hacquard S."/>
        </authorList>
    </citation>
    <scope>NUCLEOTIDE SEQUENCE</scope>
    <source>
        <strain evidence="2">MPI-CAGE-CH-0235</strain>
    </source>
</reference>
<evidence type="ECO:0000313" key="2">
    <source>
        <dbReference type="EMBL" id="KAH7309051.1"/>
    </source>
</evidence>
<feature type="signal peptide" evidence="1">
    <location>
        <begin position="1"/>
        <end position="19"/>
    </location>
</feature>